<evidence type="ECO:0000256" key="4">
    <source>
        <dbReference type="ARBA" id="ARBA00047380"/>
    </source>
</evidence>
<dbReference type="Proteomes" id="UP000615234">
    <property type="component" value="Unassembled WGS sequence"/>
</dbReference>
<keyword evidence="6" id="KW-0547">Nucleotide-binding</keyword>
<name>A0A8I0AKZ2_9FIRM</name>
<comment type="subunit">
    <text evidence="2 6">Heterotrimer of A, B and C subunits.</text>
</comment>
<evidence type="ECO:0000313" key="7">
    <source>
        <dbReference type="EMBL" id="MBC5663512.1"/>
    </source>
</evidence>
<dbReference type="GO" id="GO:0006450">
    <property type="term" value="P:regulation of translational fidelity"/>
    <property type="evidence" value="ECO:0007669"/>
    <property type="project" value="InterPro"/>
</dbReference>
<dbReference type="RefSeq" id="WP_186847892.1">
    <property type="nucleotide sequence ID" value="NZ_JACOOX010000006.1"/>
</dbReference>
<dbReference type="PANTHER" id="PTHR15004:SF0">
    <property type="entry name" value="GLUTAMYL-TRNA(GLN) AMIDOTRANSFERASE SUBUNIT C, MITOCHONDRIAL"/>
    <property type="match status" value="1"/>
</dbReference>
<evidence type="ECO:0000256" key="6">
    <source>
        <dbReference type="HAMAP-Rule" id="MF_00122"/>
    </source>
</evidence>
<comment type="catalytic activity">
    <reaction evidence="5 6">
        <text>L-glutamyl-tRNA(Gln) + L-glutamine + ATP + H2O = L-glutaminyl-tRNA(Gln) + L-glutamate + ADP + phosphate + H(+)</text>
        <dbReference type="Rhea" id="RHEA:17521"/>
        <dbReference type="Rhea" id="RHEA-COMP:9681"/>
        <dbReference type="Rhea" id="RHEA-COMP:9684"/>
        <dbReference type="ChEBI" id="CHEBI:15377"/>
        <dbReference type="ChEBI" id="CHEBI:15378"/>
        <dbReference type="ChEBI" id="CHEBI:29985"/>
        <dbReference type="ChEBI" id="CHEBI:30616"/>
        <dbReference type="ChEBI" id="CHEBI:43474"/>
        <dbReference type="ChEBI" id="CHEBI:58359"/>
        <dbReference type="ChEBI" id="CHEBI:78520"/>
        <dbReference type="ChEBI" id="CHEBI:78521"/>
        <dbReference type="ChEBI" id="CHEBI:456216"/>
    </reaction>
</comment>
<dbReference type="GO" id="GO:0050567">
    <property type="term" value="F:glutaminyl-tRNA synthase (glutamine-hydrolyzing) activity"/>
    <property type="evidence" value="ECO:0007669"/>
    <property type="project" value="UniProtKB-UniRule"/>
</dbReference>
<evidence type="ECO:0000256" key="5">
    <source>
        <dbReference type="ARBA" id="ARBA00047913"/>
    </source>
</evidence>
<proteinExistence type="inferred from homology"/>
<sequence length="96" mass="11127">MVITDETIDYVGILAKLELSDEEKEQAKKDMSDMLDYVSKLNELDTENVEAMSHTFSYNNVFREDEVTNGDDRENMLSNAPEQKDGCYYKVPRTFD</sequence>
<evidence type="ECO:0000256" key="1">
    <source>
        <dbReference type="ARBA" id="ARBA00010757"/>
    </source>
</evidence>
<reference evidence="7 8" key="1">
    <citation type="submission" date="2020-08" db="EMBL/GenBank/DDBJ databases">
        <title>Genome public.</title>
        <authorList>
            <person name="Liu C."/>
            <person name="Sun Q."/>
        </authorList>
    </citation>
    <scope>NUCLEOTIDE SEQUENCE [LARGE SCALE GENOMIC DNA]</scope>
    <source>
        <strain evidence="7 8">NSJ-10</strain>
    </source>
</reference>
<dbReference type="AlphaFoldDB" id="A0A8I0AKZ2"/>
<dbReference type="GO" id="GO:0006412">
    <property type="term" value="P:translation"/>
    <property type="evidence" value="ECO:0007669"/>
    <property type="project" value="UniProtKB-UniRule"/>
</dbReference>
<gene>
    <name evidence="6 7" type="primary">gatC</name>
    <name evidence="7" type="ORF">H8S09_11625</name>
</gene>
<organism evidence="7 8">
    <name type="scientific">Coprococcus hominis</name>
    <name type="common">ex Liu et al. 2022</name>
    <dbReference type="NCBI Taxonomy" id="2763039"/>
    <lineage>
        <taxon>Bacteria</taxon>
        <taxon>Bacillati</taxon>
        <taxon>Bacillota</taxon>
        <taxon>Clostridia</taxon>
        <taxon>Lachnospirales</taxon>
        <taxon>Lachnospiraceae</taxon>
        <taxon>Coprococcus</taxon>
    </lineage>
</organism>
<keyword evidence="7" id="KW-0808">Transferase</keyword>
<evidence type="ECO:0000256" key="2">
    <source>
        <dbReference type="ARBA" id="ARBA00011123"/>
    </source>
</evidence>
<comment type="catalytic activity">
    <reaction evidence="4 6">
        <text>L-aspartyl-tRNA(Asn) + L-glutamine + ATP + H2O = L-asparaginyl-tRNA(Asn) + L-glutamate + ADP + phosphate + 2 H(+)</text>
        <dbReference type="Rhea" id="RHEA:14513"/>
        <dbReference type="Rhea" id="RHEA-COMP:9674"/>
        <dbReference type="Rhea" id="RHEA-COMP:9677"/>
        <dbReference type="ChEBI" id="CHEBI:15377"/>
        <dbReference type="ChEBI" id="CHEBI:15378"/>
        <dbReference type="ChEBI" id="CHEBI:29985"/>
        <dbReference type="ChEBI" id="CHEBI:30616"/>
        <dbReference type="ChEBI" id="CHEBI:43474"/>
        <dbReference type="ChEBI" id="CHEBI:58359"/>
        <dbReference type="ChEBI" id="CHEBI:78515"/>
        <dbReference type="ChEBI" id="CHEBI:78516"/>
        <dbReference type="ChEBI" id="CHEBI:456216"/>
    </reaction>
</comment>
<accession>A0A8I0AKZ2</accession>
<dbReference type="GO" id="GO:0016740">
    <property type="term" value="F:transferase activity"/>
    <property type="evidence" value="ECO:0007669"/>
    <property type="project" value="UniProtKB-KW"/>
</dbReference>
<comment type="similarity">
    <text evidence="1 6">Belongs to the GatC family.</text>
</comment>
<dbReference type="GO" id="GO:0070681">
    <property type="term" value="P:glutaminyl-tRNAGln biosynthesis via transamidation"/>
    <property type="evidence" value="ECO:0007669"/>
    <property type="project" value="TreeGrafter"/>
</dbReference>
<dbReference type="EC" id="6.3.5.-" evidence="6"/>
<dbReference type="HAMAP" id="MF_00122">
    <property type="entry name" value="GatC"/>
    <property type="match status" value="1"/>
</dbReference>
<evidence type="ECO:0000313" key="8">
    <source>
        <dbReference type="Proteomes" id="UP000615234"/>
    </source>
</evidence>
<dbReference type="SUPFAM" id="SSF141000">
    <property type="entry name" value="Glu-tRNAGln amidotransferase C subunit"/>
    <property type="match status" value="1"/>
</dbReference>
<dbReference type="Pfam" id="PF02686">
    <property type="entry name" value="GatC"/>
    <property type="match status" value="1"/>
</dbReference>
<dbReference type="Gene3D" id="1.10.20.60">
    <property type="entry name" value="Glu-tRNAGln amidotransferase C subunit, N-terminal domain"/>
    <property type="match status" value="1"/>
</dbReference>
<protein>
    <recommendedName>
        <fullName evidence="6">Aspartyl/glutamyl-tRNA(Asn/Gln) amidotransferase subunit C</fullName>
        <shortName evidence="6">Asp/Glu-ADT subunit C</shortName>
        <ecNumber evidence="6">6.3.5.-</ecNumber>
    </recommendedName>
</protein>
<evidence type="ECO:0000256" key="3">
    <source>
        <dbReference type="ARBA" id="ARBA00024799"/>
    </source>
</evidence>
<dbReference type="NCBIfam" id="TIGR00135">
    <property type="entry name" value="gatC"/>
    <property type="match status" value="1"/>
</dbReference>
<keyword evidence="6" id="KW-0436">Ligase</keyword>
<keyword evidence="6" id="KW-0067">ATP-binding</keyword>
<dbReference type="EMBL" id="JACOOX010000006">
    <property type="protein sequence ID" value="MBC5663512.1"/>
    <property type="molecule type" value="Genomic_DNA"/>
</dbReference>
<dbReference type="GO" id="GO:0005524">
    <property type="term" value="F:ATP binding"/>
    <property type="evidence" value="ECO:0007669"/>
    <property type="project" value="UniProtKB-KW"/>
</dbReference>
<keyword evidence="6" id="KW-0648">Protein biosynthesis</keyword>
<dbReference type="PANTHER" id="PTHR15004">
    <property type="entry name" value="GLUTAMYL-TRNA(GLN) AMIDOTRANSFERASE SUBUNIT C, MITOCHONDRIAL"/>
    <property type="match status" value="1"/>
</dbReference>
<comment type="function">
    <text evidence="3 6">Allows the formation of correctly charged Asn-tRNA(Asn) or Gln-tRNA(Gln) through the transamidation of misacylated Asp-tRNA(Asn) or Glu-tRNA(Gln) in organisms which lack either or both of asparaginyl-tRNA or glutaminyl-tRNA synthetases. The reaction takes place in the presence of glutamine and ATP through an activated phospho-Asp-tRNA(Asn) or phospho-Glu-tRNA(Gln).</text>
</comment>
<comment type="caution">
    <text evidence="7">The sequence shown here is derived from an EMBL/GenBank/DDBJ whole genome shotgun (WGS) entry which is preliminary data.</text>
</comment>
<keyword evidence="8" id="KW-1185">Reference proteome</keyword>
<dbReference type="InterPro" id="IPR003837">
    <property type="entry name" value="GatC"/>
</dbReference>
<dbReference type="InterPro" id="IPR036113">
    <property type="entry name" value="Asp/Glu-ADT_sf_sub_c"/>
</dbReference>